<dbReference type="Gene3D" id="1.20.120.530">
    <property type="entry name" value="GntR ligand-binding domain-like"/>
    <property type="match status" value="1"/>
</dbReference>
<dbReference type="SUPFAM" id="SSF48008">
    <property type="entry name" value="GntR ligand-binding domain-like"/>
    <property type="match status" value="1"/>
</dbReference>
<evidence type="ECO:0000259" key="4">
    <source>
        <dbReference type="PROSITE" id="PS50949"/>
    </source>
</evidence>
<evidence type="ECO:0000256" key="3">
    <source>
        <dbReference type="ARBA" id="ARBA00023163"/>
    </source>
</evidence>
<dbReference type="Pfam" id="PF00392">
    <property type="entry name" value="GntR"/>
    <property type="match status" value="1"/>
</dbReference>
<dbReference type="GO" id="GO:0003700">
    <property type="term" value="F:DNA-binding transcription factor activity"/>
    <property type="evidence" value="ECO:0007669"/>
    <property type="project" value="InterPro"/>
</dbReference>
<evidence type="ECO:0000256" key="2">
    <source>
        <dbReference type="ARBA" id="ARBA00023125"/>
    </source>
</evidence>
<dbReference type="PANTHER" id="PTHR43537">
    <property type="entry name" value="TRANSCRIPTIONAL REGULATOR, GNTR FAMILY"/>
    <property type="match status" value="1"/>
</dbReference>
<proteinExistence type="predicted"/>
<dbReference type="CDD" id="cd07377">
    <property type="entry name" value="WHTH_GntR"/>
    <property type="match status" value="1"/>
</dbReference>
<comment type="caution">
    <text evidence="5">The sequence shown here is derived from an EMBL/GenBank/DDBJ whole genome shotgun (WGS) entry which is preliminary data.</text>
</comment>
<keyword evidence="3" id="KW-0804">Transcription</keyword>
<protein>
    <submittedName>
        <fullName evidence="5">DNA-binding GntR family transcriptional regulator</fullName>
    </submittedName>
</protein>
<dbReference type="PROSITE" id="PS50949">
    <property type="entry name" value="HTH_GNTR"/>
    <property type="match status" value="1"/>
</dbReference>
<organism evidence="5 6">
    <name type="scientific">Saccharopolyspora gloriosae</name>
    <dbReference type="NCBI Taxonomy" id="455344"/>
    <lineage>
        <taxon>Bacteria</taxon>
        <taxon>Bacillati</taxon>
        <taxon>Actinomycetota</taxon>
        <taxon>Actinomycetes</taxon>
        <taxon>Pseudonocardiales</taxon>
        <taxon>Pseudonocardiaceae</taxon>
        <taxon>Saccharopolyspora</taxon>
    </lineage>
</organism>
<dbReference type="SUPFAM" id="SSF46785">
    <property type="entry name" value="Winged helix' DNA-binding domain"/>
    <property type="match status" value="1"/>
</dbReference>
<name>A0A840NHB9_9PSEU</name>
<reference evidence="5 6" key="1">
    <citation type="submission" date="2020-08" db="EMBL/GenBank/DDBJ databases">
        <title>Sequencing the genomes of 1000 actinobacteria strains.</title>
        <authorList>
            <person name="Klenk H.-P."/>
        </authorList>
    </citation>
    <scope>NUCLEOTIDE SEQUENCE [LARGE SCALE GENOMIC DNA]</scope>
    <source>
        <strain evidence="5 6">DSM 45582</strain>
    </source>
</reference>
<keyword evidence="1" id="KW-0805">Transcription regulation</keyword>
<feature type="domain" description="HTH gntR-type" evidence="4">
    <location>
        <begin position="21"/>
        <end position="88"/>
    </location>
</feature>
<accession>A0A840NHB9</accession>
<dbReference type="PANTHER" id="PTHR43537:SF24">
    <property type="entry name" value="GLUCONATE OPERON TRANSCRIPTIONAL REPRESSOR"/>
    <property type="match status" value="1"/>
</dbReference>
<keyword evidence="6" id="KW-1185">Reference proteome</keyword>
<evidence type="ECO:0000313" key="6">
    <source>
        <dbReference type="Proteomes" id="UP000580474"/>
    </source>
</evidence>
<dbReference type="Proteomes" id="UP000580474">
    <property type="component" value="Unassembled WGS sequence"/>
</dbReference>
<dbReference type="GO" id="GO:0003677">
    <property type="term" value="F:DNA binding"/>
    <property type="evidence" value="ECO:0007669"/>
    <property type="project" value="UniProtKB-KW"/>
</dbReference>
<dbReference type="AlphaFoldDB" id="A0A840NHB9"/>
<evidence type="ECO:0000313" key="5">
    <source>
        <dbReference type="EMBL" id="MBB5069658.1"/>
    </source>
</evidence>
<dbReference type="Gene3D" id="1.10.10.10">
    <property type="entry name" value="Winged helix-like DNA-binding domain superfamily/Winged helix DNA-binding domain"/>
    <property type="match status" value="1"/>
</dbReference>
<dbReference type="EMBL" id="JACHIV010000001">
    <property type="protein sequence ID" value="MBB5069658.1"/>
    <property type="molecule type" value="Genomic_DNA"/>
</dbReference>
<sequence length="252" mass="27989">MTGSVEQRPVASRAPSITDPPSLVELAASTVRRMIVSGGLRCGERIIENRLTQELGISRPPLREALRVLEREGLVRQLPRKGVIVTPLTLHDVYEIVTLRRELERLAVRLGMPVRDPARLQRCRTALALLTEAAEDGDAALFAERTLRLRLAVVGLAGNRRLEDGCRSLGLQLMLAMTLNHRAPDRALLETDLSRQRRLVAVIESGDADTVLAELARCTDPSMFDGLESTVGGHSEEAVQWLRRERANREDQ</sequence>
<evidence type="ECO:0000256" key="1">
    <source>
        <dbReference type="ARBA" id="ARBA00023015"/>
    </source>
</evidence>
<dbReference type="PRINTS" id="PR00035">
    <property type="entry name" value="HTHGNTR"/>
</dbReference>
<keyword evidence="2 5" id="KW-0238">DNA-binding</keyword>
<dbReference type="InterPro" id="IPR036390">
    <property type="entry name" value="WH_DNA-bd_sf"/>
</dbReference>
<dbReference type="SMART" id="SM00895">
    <property type="entry name" value="FCD"/>
    <property type="match status" value="1"/>
</dbReference>
<dbReference type="InterPro" id="IPR000524">
    <property type="entry name" value="Tscrpt_reg_HTH_GntR"/>
</dbReference>
<gene>
    <name evidence="5" type="ORF">BJ969_002746</name>
</gene>
<dbReference type="SMART" id="SM00345">
    <property type="entry name" value="HTH_GNTR"/>
    <property type="match status" value="1"/>
</dbReference>
<dbReference type="InterPro" id="IPR036388">
    <property type="entry name" value="WH-like_DNA-bd_sf"/>
</dbReference>
<dbReference type="Pfam" id="PF07729">
    <property type="entry name" value="FCD"/>
    <property type="match status" value="1"/>
</dbReference>
<dbReference type="InterPro" id="IPR011711">
    <property type="entry name" value="GntR_C"/>
</dbReference>
<dbReference type="RefSeq" id="WP_343071388.1">
    <property type="nucleotide sequence ID" value="NZ_JACHIV010000001.1"/>
</dbReference>
<dbReference type="InterPro" id="IPR008920">
    <property type="entry name" value="TF_FadR/GntR_C"/>
</dbReference>